<sequence length="389" mass="41184">MCAAPRPSSVTTPSPLHAFQTALLGFLRQGGSTAAPALADAVRGFARQRPRPEAGFWAESAAFYDELASAKQPPDEAQRLWSTRLERQMRRSLRGNDLDPELERELTVLRAAQASTDTTAAPPLPPQLAALAGLLGRTLDPLSLAAWNAAGSTLQQAWNGGIQPDWNGLRQGGVALCAAATRLASEQPDTLALAVALADALDRQDGVLEPAAEVRATLSATLEAFAEDDAPARPGFADRVAHLARRLEAITRTPARRVAPSPDPERRDRPFGSLAIAAEFAAEAAERLAELREALHRYPPDRHALALGAAELAEDTANHGLSALAEIARLLSRAVDFGAPDLESATVRARLESALDGMSGQLDEVADDCWPTPLPPLAAALAAFVGERS</sequence>
<dbReference type="EMBL" id="CP022579">
    <property type="protein sequence ID" value="QEL66414.1"/>
    <property type="molecule type" value="Genomic_DNA"/>
</dbReference>
<protein>
    <recommendedName>
        <fullName evidence="1">Scaffold protein FimL second domain-containing protein</fullName>
    </recommendedName>
</protein>
<dbReference type="InterPro" id="IPR058661">
    <property type="entry name" value="FimL_2nd"/>
</dbReference>
<dbReference type="Proteomes" id="UP000323671">
    <property type="component" value="Chromosome"/>
</dbReference>
<dbReference type="AlphaFoldDB" id="A0A5C1ECE9"/>
<evidence type="ECO:0000313" key="2">
    <source>
        <dbReference type="EMBL" id="QEL66414.1"/>
    </source>
</evidence>
<feature type="domain" description="Scaffold protein FimL second" evidence="1">
    <location>
        <begin position="17"/>
        <end position="109"/>
    </location>
</feature>
<accession>A0A5C1ECE9</accession>
<dbReference type="KEGG" id="otr:OTERR_29380"/>
<evidence type="ECO:0000313" key="3">
    <source>
        <dbReference type="Proteomes" id="UP000323671"/>
    </source>
</evidence>
<proteinExistence type="predicted"/>
<evidence type="ECO:0000259" key="1">
    <source>
        <dbReference type="Pfam" id="PF26379"/>
    </source>
</evidence>
<dbReference type="Pfam" id="PF26379">
    <property type="entry name" value="FimL_2nd"/>
    <property type="match status" value="1"/>
</dbReference>
<reference evidence="2 3" key="1">
    <citation type="submission" date="2017-07" db="EMBL/GenBank/DDBJ databases">
        <title>Complete genome sequence of Oryzomicrobium terrae TPP412.</title>
        <authorList>
            <person name="Chiu L.-W."/>
            <person name="Lo K.-J."/>
            <person name="Tsai Y.-M."/>
            <person name="Lin S.-S."/>
            <person name="Kuo C.-H."/>
            <person name="Liu C.-T."/>
        </authorList>
    </citation>
    <scope>NUCLEOTIDE SEQUENCE [LARGE SCALE GENOMIC DNA]</scope>
    <source>
        <strain evidence="2 3">TPP412</strain>
    </source>
</reference>
<keyword evidence="3" id="KW-1185">Reference proteome</keyword>
<organism evidence="2 3">
    <name type="scientific">Oryzomicrobium terrae</name>
    <dbReference type="NCBI Taxonomy" id="1735038"/>
    <lineage>
        <taxon>Bacteria</taxon>
        <taxon>Pseudomonadati</taxon>
        <taxon>Pseudomonadota</taxon>
        <taxon>Betaproteobacteria</taxon>
        <taxon>Rhodocyclales</taxon>
        <taxon>Rhodocyclaceae</taxon>
        <taxon>Oryzomicrobium</taxon>
    </lineage>
</organism>
<gene>
    <name evidence="2" type="ORF">OTERR_29380</name>
</gene>
<name>A0A5C1ECE9_9RHOO</name>